<evidence type="ECO:0000256" key="4">
    <source>
        <dbReference type="ARBA" id="ARBA00021268"/>
    </source>
</evidence>
<feature type="region of interest" description="Interaction with histone H4 N-terminus" evidence="11">
    <location>
        <begin position="181"/>
        <end position="183"/>
    </location>
</feature>
<protein>
    <recommendedName>
        <fullName evidence="4 9">Histone acetyltransferase type B catalytic subunit</fullName>
        <ecNumber evidence="3 9">2.3.1.48</ecNumber>
    </recommendedName>
</protein>
<dbReference type="InterPro" id="IPR037113">
    <property type="entry name" value="Hat1_N_sf"/>
</dbReference>
<dbReference type="SUPFAM" id="SSF55729">
    <property type="entry name" value="Acyl-CoA N-acyltransferases (Nat)"/>
    <property type="match status" value="1"/>
</dbReference>
<evidence type="ECO:0000256" key="9">
    <source>
        <dbReference type="PIRNR" id="PIRNR038084"/>
    </source>
</evidence>
<evidence type="ECO:0000256" key="2">
    <source>
        <dbReference type="ARBA" id="ARBA00010543"/>
    </source>
</evidence>
<comment type="function">
    <text evidence="9">Catalytic component of the histone acetylase B (HAT-B) complex. Has intrinsic substrate specificity that modifies lysine in recognition sequence GXGKXG. Involved in DNA double-strand break repair.</text>
</comment>
<evidence type="ECO:0000256" key="7">
    <source>
        <dbReference type="ARBA" id="ARBA00023315"/>
    </source>
</evidence>
<accession>A0A8H4VYS1</accession>
<comment type="similarity">
    <text evidence="2 9">Belongs to the HAT1 family.</text>
</comment>
<comment type="catalytic activity">
    <reaction evidence="8 9">
        <text>L-lysyl-[protein] + acetyl-CoA = N(6)-acetyl-L-lysyl-[protein] + CoA + H(+)</text>
        <dbReference type="Rhea" id="RHEA:45948"/>
        <dbReference type="Rhea" id="RHEA-COMP:9752"/>
        <dbReference type="Rhea" id="RHEA-COMP:10731"/>
        <dbReference type="ChEBI" id="CHEBI:15378"/>
        <dbReference type="ChEBI" id="CHEBI:29969"/>
        <dbReference type="ChEBI" id="CHEBI:57287"/>
        <dbReference type="ChEBI" id="CHEBI:57288"/>
        <dbReference type="ChEBI" id="CHEBI:61930"/>
        <dbReference type="EC" id="2.3.1.48"/>
    </reaction>
</comment>
<keyword evidence="15" id="KW-1185">Reference proteome</keyword>
<evidence type="ECO:0000256" key="12">
    <source>
        <dbReference type="SAM" id="MobiDB-lite"/>
    </source>
</evidence>
<feature type="binding site" evidence="11">
    <location>
        <position position="269"/>
    </location>
    <ligand>
        <name>acetyl-CoA</name>
        <dbReference type="ChEBI" id="CHEBI:57288"/>
    </ligand>
</feature>
<dbReference type="GO" id="GO:0005634">
    <property type="term" value="C:nucleus"/>
    <property type="evidence" value="ECO:0007669"/>
    <property type="project" value="UniProtKB-SubCell"/>
</dbReference>
<dbReference type="GO" id="GO:0004402">
    <property type="term" value="F:histone acetyltransferase activity"/>
    <property type="evidence" value="ECO:0007669"/>
    <property type="project" value="UniProtKB-UniRule"/>
</dbReference>
<evidence type="ECO:0000256" key="1">
    <source>
        <dbReference type="ARBA" id="ARBA00004123"/>
    </source>
</evidence>
<evidence type="ECO:0000256" key="5">
    <source>
        <dbReference type="ARBA" id="ARBA00022679"/>
    </source>
</evidence>
<evidence type="ECO:0000256" key="10">
    <source>
        <dbReference type="PIRSR" id="PIRSR038084-1"/>
    </source>
</evidence>
<dbReference type="InterPro" id="IPR019467">
    <property type="entry name" value="Hat1_N"/>
</dbReference>
<comment type="subcellular location">
    <subcellularLocation>
        <location evidence="9">Cytoplasm</location>
    </subcellularLocation>
    <subcellularLocation>
        <location evidence="1 9">Nucleus</location>
    </subcellularLocation>
</comment>
<keyword evidence="9" id="KW-0963">Cytoplasm</keyword>
<organism evidence="14 15">
    <name type="scientific">Cudoniella acicularis</name>
    <dbReference type="NCBI Taxonomy" id="354080"/>
    <lineage>
        <taxon>Eukaryota</taxon>
        <taxon>Fungi</taxon>
        <taxon>Dikarya</taxon>
        <taxon>Ascomycota</taxon>
        <taxon>Pezizomycotina</taxon>
        <taxon>Leotiomycetes</taxon>
        <taxon>Helotiales</taxon>
        <taxon>Tricladiaceae</taxon>
        <taxon>Cudoniella</taxon>
    </lineage>
</organism>
<evidence type="ECO:0000256" key="8">
    <source>
        <dbReference type="ARBA" id="ARBA00048017"/>
    </source>
</evidence>
<dbReference type="GO" id="GO:0042393">
    <property type="term" value="F:histone binding"/>
    <property type="evidence" value="ECO:0007669"/>
    <property type="project" value="InterPro"/>
</dbReference>
<dbReference type="Proteomes" id="UP000566819">
    <property type="component" value="Unassembled WGS sequence"/>
</dbReference>
<dbReference type="OrthoDB" id="10253098at2759"/>
<comment type="caution">
    <text evidence="14">The sequence shown here is derived from an EMBL/GenBank/DDBJ whole genome shotgun (WGS) entry which is preliminary data.</text>
</comment>
<dbReference type="InterPro" id="IPR013523">
    <property type="entry name" value="Hist_AcTrfase_HAT1_C"/>
</dbReference>
<comment type="subunit">
    <text evidence="9">Component of the HAT-B complex composed of at least HAT1 and HAT2. The HAT-B complex binds to histone H4 tail.</text>
</comment>
<keyword evidence="7 9" id="KW-0012">Acyltransferase</keyword>
<feature type="region of interest" description="Disordered" evidence="12">
    <location>
        <begin position="422"/>
        <end position="454"/>
    </location>
</feature>
<dbReference type="InterPro" id="IPR017380">
    <property type="entry name" value="Hist_AcTrfase_B-typ_cat-su"/>
</dbReference>
<dbReference type="Gene3D" id="3.40.630.30">
    <property type="match status" value="1"/>
</dbReference>
<dbReference type="Gene3D" id="1.10.10.390">
    <property type="match status" value="1"/>
</dbReference>
<dbReference type="PIRSF" id="PIRSF038084">
    <property type="entry name" value="HAT-B_cat"/>
    <property type="match status" value="1"/>
</dbReference>
<gene>
    <name evidence="14" type="ORF">G7Y89_g13376</name>
</gene>
<evidence type="ECO:0000256" key="6">
    <source>
        <dbReference type="ARBA" id="ARBA00023242"/>
    </source>
</evidence>
<feature type="region of interest" description="Interaction with histone H4 N-terminus" evidence="11">
    <location>
        <begin position="41"/>
        <end position="43"/>
    </location>
</feature>
<dbReference type="GO" id="GO:0005737">
    <property type="term" value="C:cytoplasm"/>
    <property type="evidence" value="ECO:0007669"/>
    <property type="project" value="UniProtKB-SubCell"/>
</dbReference>
<dbReference type="EMBL" id="JAAMPI010001552">
    <property type="protein sequence ID" value="KAF4624794.1"/>
    <property type="molecule type" value="Genomic_DNA"/>
</dbReference>
<keyword evidence="5 9" id="KW-0808">Transferase</keyword>
<evidence type="ECO:0000313" key="15">
    <source>
        <dbReference type="Proteomes" id="UP000566819"/>
    </source>
</evidence>
<dbReference type="Gene3D" id="3.90.360.10">
    <property type="entry name" value="Histone acetyl transferase 1 (HAT1), N-terminal domain"/>
    <property type="match status" value="1"/>
</dbReference>
<evidence type="ECO:0000256" key="3">
    <source>
        <dbReference type="ARBA" id="ARBA00013184"/>
    </source>
</evidence>
<name>A0A8H4VYS1_9HELO</name>
<dbReference type="GO" id="GO:0031509">
    <property type="term" value="P:subtelomeric heterochromatin formation"/>
    <property type="evidence" value="ECO:0007669"/>
    <property type="project" value="InterPro"/>
</dbReference>
<feature type="domain" description="Histone acetyl transferase HAT1 N-terminal" evidence="13">
    <location>
        <begin position="8"/>
        <end position="161"/>
    </location>
</feature>
<dbReference type="EC" id="2.3.1.48" evidence="3 9"/>
<dbReference type="PANTHER" id="PTHR12046">
    <property type="entry name" value="HISTONE ACETYLTRANSFERASE TYPE B CATALYTIC SUBUNIT"/>
    <property type="match status" value="1"/>
</dbReference>
<feature type="binding site" evidence="11">
    <location>
        <begin position="238"/>
        <end position="244"/>
    </location>
    <ligand>
        <name>acetyl-CoA</name>
        <dbReference type="ChEBI" id="CHEBI:57288"/>
    </ligand>
</feature>
<dbReference type="AlphaFoldDB" id="A0A8H4VYS1"/>
<keyword evidence="6 9" id="KW-0539">Nucleus</keyword>
<evidence type="ECO:0000313" key="14">
    <source>
        <dbReference type="EMBL" id="KAF4624794.1"/>
    </source>
</evidence>
<evidence type="ECO:0000256" key="11">
    <source>
        <dbReference type="PIRSR" id="PIRSR038084-2"/>
    </source>
</evidence>
<sequence length="454" mass="52136">MADIEADWSADSTSAVNISLVAPGKTLHTFHPKFTYSMFGEEERIFGYQGLKINLKFHVCDMRPVLQITYNKKFKAVGQTEPTDLKPILEEFLPKTAFEKTAVFEAAIEADSYADWKPPGELWKTIQSGSQTFEVWKGSLADLAVQQMVKRIQVLVPFFIEGDNVESSRSPYTFMGYSTVYRYFLYQPLASPEGPKPKRQRIYHEPNLDFNLPLPKISFSNLPCRSRISQFIILPPFQAGGNGSRFYNAIFDYYLQDPKTIEITVEDPNEAFDDLRDLNDLVRLRTLSEFVTLRIKTTVSPRAGRPVPKDVLDIDTLEGIRTKLKIAPRQFARVVEMQLLSLIPLGVRQSLVLEKLDKIQDLKARQFEYRLWQIWVKKRLHKHNRDMLMQLERPERITKLEEALSSVEADYGRLLRTLDRRVQGVSSSNGKRSSPDEEEEDSGEPSAKKAKTDS</sequence>
<feature type="active site" description="Proton donor/acceptor" evidence="10">
    <location>
        <position position="266"/>
    </location>
</feature>
<proteinExistence type="inferred from homology"/>
<dbReference type="Pfam" id="PF10394">
    <property type="entry name" value="Hat1_N"/>
    <property type="match status" value="1"/>
</dbReference>
<dbReference type="InterPro" id="IPR016181">
    <property type="entry name" value="Acyl_CoA_acyltransferase"/>
</dbReference>
<reference evidence="14 15" key="1">
    <citation type="submission" date="2020-03" db="EMBL/GenBank/DDBJ databases">
        <title>Draft Genome Sequence of Cudoniella acicularis.</title>
        <authorList>
            <person name="Buettner E."/>
            <person name="Kellner H."/>
        </authorList>
    </citation>
    <scope>NUCLEOTIDE SEQUENCE [LARGE SCALE GENOMIC DNA]</scope>
    <source>
        <strain evidence="14 15">DSM 108380</strain>
    </source>
</reference>
<dbReference type="GO" id="GO:0000781">
    <property type="term" value="C:chromosome, telomeric region"/>
    <property type="evidence" value="ECO:0007669"/>
    <property type="project" value="GOC"/>
</dbReference>
<evidence type="ECO:0000259" key="13">
    <source>
        <dbReference type="Pfam" id="PF10394"/>
    </source>
</evidence>
<feature type="binding site" evidence="11">
    <location>
        <begin position="231"/>
        <end position="233"/>
    </location>
    <ligand>
        <name>acetyl-CoA</name>
        <dbReference type="ChEBI" id="CHEBI:57288"/>
    </ligand>
</feature>
<dbReference type="Pfam" id="PF21184">
    <property type="entry name" value="HAT1_C_fung"/>
    <property type="match status" value="1"/>
</dbReference>